<proteinExistence type="predicted"/>
<evidence type="ECO:0000259" key="2">
    <source>
        <dbReference type="Pfam" id="PF10686"/>
    </source>
</evidence>
<reference evidence="4" key="1">
    <citation type="submission" date="2017-02" db="EMBL/GenBank/DDBJ databases">
        <authorList>
            <person name="Varghese N."/>
            <person name="Submissions S."/>
        </authorList>
    </citation>
    <scope>NUCLEOTIDE SEQUENCE [LARGE SCALE GENOMIC DNA]</scope>
    <source>
        <strain evidence="4">ATCC 27094</strain>
    </source>
</reference>
<evidence type="ECO:0000313" key="4">
    <source>
        <dbReference type="Proteomes" id="UP000190092"/>
    </source>
</evidence>
<accession>A0A1T4JNG3</accession>
<sequence length="323" mass="35766">MGAADPAKDLIMTTDRDDPDLESAHTASPTEHVLSELQLYAWRPFEDEPDPRPLPEGNAVAGAVADIFDALVATLSDTRLEPDLEGLLWSTVNLFHRAVDRVERELDGNEQAQHKSQREQNGSEVRSVELERLTAQGITLIERRNAMELFRDQAAEQFERHTGSAWRPRTGSMVSRSTLTATMIDSRDFLAARRRADTEVLLPKGPKIALSGGLDYNDHRLIWAKLDQVHAKHPDMVLLHGGSPKGAERIAARWADHRKVPQIAFKPDWHGHAKAAPFKRNDALLEVLPIGVMVFAGSGIQANLADKARKLGIPVWQFGEGGA</sequence>
<dbReference type="InterPro" id="IPR019627">
    <property type="entry name" value="YAcAr"/>
</dbReference>
<dbReference type="AlphaFoldDB" id="A0A1T4JNG3"/>
<feature type="domain" description="YspA cpYpsA-related SLOG" evidence="2">
    <location>
        <begin position="206"/>
        <end position="272"/>
    </location>
</feature>
<gene>
    <name evidence="3" type="ORF">SAMN02745126_00217</name>
</gene>
<dbReference type="STRING" id="225324.SAMN02745126_00217"/>
<dbReference type="Proteomes" id="UP000190092">
    <property type="component" value="Unassembled WGS sequence"/>
</dbReference>
<dbReference type="EMBL" id="FUWJ01000001">
    <property type="protein sequence ID" value="SJZ31575.1"/>
    <property type="molecule type" value="Genomic_DNA"/>
</dbReference>
<feature type="compositionally biased region" description="Basic and acidic residues" evidence="1">
    <location>
        <begin position="106"/>
        <end position="118"/>
    </location>
</feature>
<evidence type="ECO:0000313" key="3">
    <source>
        <dbReference type="EMBL" id="SJZ31575.1"/>
    </source>
</evidence>
<evidence type="ECO:0000256" key="1">
    <source>
        <dbReference type="SAM" id="MobiDB-lite"/>
    </source>
</evidence>
<feature type="region of interest" description="Disordered" evidence="1">
    <location>
        <begin position="106"/>
        <end position="125"/>
    </location>
</feature>
<protein>
    <recommendedName>
        <fullName evidence="2">YspA cpYpsA-related SLOG domain-containing protein</fullName>
    </recommendedName>
</protein>
<organism evidence="3 4">
    <name type="scientific">Enhydrobacter aerosaccus</name>
    <dbReference type="NCBI Taxonomy" id="225324"/>
    <lineage>
        <taxon>Bacteria</taxon>
        <taxon>Pseudomonadati</taxon>
        <taxon>Pseudomonadota</taxon>
        <taxon>Alphaproteobacteria</taxon>
        <taxon>Hyphomicrobiales</taxon>
        <taxon>Enhydrobacter</taxon>
    </lineage>
</organism>
<feature type="region of interest" description="Disordered" evidence="1">
    <location>
        <begin position="1"/>
        <end position="30"/>
    </location>
</feature>
<name>A0A1T4JNG3_9HYPH</name>
<keyword evidence="4" id="KW-1185">Reference proteome</keyword>
<dbReference type="Pfam" id="PF10686">
    <property type="entry name" value="YAcAr"/>
    <property type="match status" value="1"/>
</dbReference>